<gene>
    <name evidence="1" type="ORF">ACFSVL_36115</name>
</gene>
<keyword evidence="2" id="KW-1185">Reference proteome</keyword>
<reference evidence="2" key="1">
    <citation type="journal article" date="2019" name="Int. J. Syst. Evol. Microbiol.">
        <title>The Global Catalogue of Microorganisms (GCM) 10K type strain sequencing project: providing services to taxonomists for standard genome sequencing and annotation.</title>
        <authorList>
            <consortium name="The Broad Institute Genomics Platform"/>
            <consortium name="The Broad Institute Genome Sequencing Center for Infectious Disease"/>
            <person name="Wu L."/>
            <person name="Ma J."/>
        </authorList>
    </citation>
    <scope>NUCLEOTIDE SEQUENCE [LARGE SCALE GENOMIC DNA]</scope>
    <source>
        <strain evidence="2">CGMCC 4.7641</strain>
    </source>
</reference>
<evidence type="ECO:0000313" key="2">
    <source>
        <dbReference type="Proteomes" id="UP001597483"/>
    </source>
</evidence>
<sequence>MPEPFPSGPVRAEGPPLVAAGRSGAPRLIVLDPAGAAKHEGLPATWRPLAEDHEILWHRAPVEGAWRETAETLAAPQRSDLVTSGPLAAEALRLAAEHPGALRSVLLVDPAAEGMTSPGDATAADEAWLARHDAEITALHDSNVEVEVLAHSSDAPDDQVPSPLPLGHGRVVDALREALAALDSAGQFRDPYAG</sequence>
<name>A0ABW5HIL6_9PSEU</name>
<proteinExistence type="predicted"/>
<dbReference type="EMBL" id="JBHUKS010000028">
    <property type="protein sequence ID" value="MFD2472870.1"/>
    <property type="molecule type" value="Genomic_DNA"/>
</dbReference>
<evidence type="ECO:0000313" key="1">
    <source>
        <dbReference type="EMBL" id="MFD2472870.1"/>
    </source>
</evidence>
<accession>A0ABW5HIL6</accession>
<organism evidence="1 2">
    <name type="scientific">Amycolatopsis silviterrae</name>
    <dbReference type="NCBI Taxonomy" id="1656914"/>
    <lineage>
        <taxon>Bacteria</taxon>
        <taxon>Bacillati</taxon>
        <taxon>Actinomycetota</taxon>
        <taxon>Actinomycetes</taxon>
        <taxon>Pseudonocardiales</taxon>
        <taxon>Pseudonocardiaceae</taxon>
        <taxon>Amycolatopsis</taxon>
    </lineage>
</organism>
<evidence type="ECO:0008006" key="3">
    <source>
        <dbReference type="Google" id="ProtNLM"/>
    </source>
</evidence>
<comment type="caution">
    <text evidence="1">The sequence shown here is derived from an EMBL/GenBank/DDBJ whole genome shotgun (WGS) entry which is preliminary data.</text>
</comment>
<dbReference type="Proteomes" id="UP001597483">
    <property type="component" value="Unassembled WGS sequence"/>
</dbReference>
<dbReference type="RefSeq" id="WP_378310919.1">
    <property type="nucleotide sequence ID" value="NZ_JBHUKS010000028.1"/>
</dbReference>
<protein>
    <recommendedName>
        <fullName evidence="3">Alpha/beta hydrolase</fullName>
    </recommendedName>
</protein>